<dbReference type="Pfam" id="PF10368">
    <property type="entry name" value="YkyA"/>
    <property type="match status" value="1"/>
</dbReference>
<dbReference type="InterPro" id="IPR019454">
    <property type="entry name" value="Lipoprot_YkyA-like"/>
</dbReference>
<feature type="coiled-coil region" evidence="1">
    <location>
        <begin position="159"/>
        <end position="203"/>
    </location>
</feature>
<dbReference type="InterPro" id="IPR036785">
    <property type="entry name" value="YkyA-like_sf"/>
</dbReference>
<name>A0A1H9WZQ4_9BACI</name>
<dbReference type="RefSeq" id="WP_093055578.1">
    <property type="nucleotide sequence ID" value="NZ_FOGT01000022.1"/>
</dbReference>
<protein>
    <submittedName>
        <fullName evidence="2">Putative cell-wall binding lipoprotein</fullName>
    </submittedName>
</protein>
<dbReference type="AlphaFoldDB" id="A0A1H9WZQ4"/>
<evidence type="ECO:0000313" key="2">
    <source>
        <dbReference type="EMBL" id="SES39412.1"/>
    </source>
</evidence>
<organism evidence="2 3">
    <name type="scientific">Salipaludibacillus aurantiacus</name>
    <dbReference type="NCBI Taxonomy" id="1601833"/>
    <lineage>
        <taxon>Bacteria</taxon>
        <taxon>Bacillati</taxon>
        <taxon>Bacillota</taxon>
        <taxon>Bacilli</taxon>
        <taxon>Bacillales</taxon>
        <taxon>Bacillaceae</taxon>
    </lineage>
</organism>
<dbReference type="OrthoDB" id="2576511at2"/>
<keyword evidence="1" id="KW-0175">Coiled coil</keyword>
<dbReference type="STRING" id="1601833.SAMN05518684_12227"/>
<evidence type="ECO:0000313" key="3">
    <source>
        <dbReference type="Proteomes" id="UP000198571"/>
    </source>
</evidence>
<dbReference type="EMBL" id="FOGT01000022">
    <property type="protein sequence ID" value="SES39412.1"/>
    <property type="molecule type" value="Genomic_DNA"/>
</dbReference>
<evidence type="ECO:0000256" key="1">
    <source>
        <dbReference type="SAM" id="Coils"/>
    </source>
</evidence>
<accession>A0A1H9WZQ4</accession>
<reference evidence="3" key="1">
    <citation type="submission" date="2016-10" db="EMBL/GenBank/DDBJ databases">
        <authorList>
            <person name="Varghese N."/>
            <person name="Submissions S."/>
        </authorList>
    </citation>
    <scope>NUCLEOTIDE SEQUENCE [LARGE SCALE GENOMIC DNA]</scope>
    <source>
        <strain evidence="3">S9</strain>
    </source>
</reference>
<sequence>MKKILTFLGASAALVFTSGCFGDDSVEQMYEKFEESVEIENQIEDKQEPLVDAEQTEMNLYEEMLTLSSVEEIEPLADEAIESAEERRTLMEEEENLIEESFVIFQEAEEHLEDIDEEEVRTAGENVVQTMHERYEVYQELFNTYMTSIDEDIALYEMIKDEDAEAEELQEQHETVNDIYGEISSLNEEFNQLTNEYNEAKMEFYRAADLNVADE</sequence>
<dbReference type="SUPFAM" id="SSF140423">
    <property type="entry name" value="MW0975(SA0943)-like"/>
    <property type="match status" value="1"/>
</dbReference>
<keyword evidence="3" id="KW-1185">Reference proteome</keyword>
<dbReference type="Proteomes" id="UP000198571">
    <property type="component" value="Unassembled WGS sequence"/>
</dbReference>
<dbReference type="Gene3D" id="1.20.120.570">
    <property type="entry name" value="YkyA-like"/>
    <property type="match status" value="1"/>
</dbReference>
<keyword evidence="2" id="KW-0449">Lipoprotein</keyword>
<proteinExistence type="predicted"/>
<gene>
    <name evidence="2" type="ORF">SAMN05518684_12227</name>
</gene>
<dbReference type="PROSITE" id="PS51257">
    <property type="entry name" value="PROKAR_LIPOPROTEIN"/>
    <property type="match status" value="1"/>
</dbReference>